<evidence type="ECO:0000313" key="2">
    <source>
        <dbReference type="EMBL" id="MBL0002500.1"/>
    </source>
</evidence>
<accession>A0A9D7T6R1</accession>
<name>A0A9D7T6R1_9MICO</name>
<dbReference type="AlphaFoldDB" id="A0A9D7T6R1"/>
<evidence type="ECO:0000256" key="1">
    <source>
        <dbReference type="SAM" id="MobiDB-lite"/>
    </source>
</evidence>
<dbReference type="InterPro" id="IPR041895">
    <property type="entry name" value="ArdA_dom1"/>
</dbReference>
<dbReference type="Pfam" id="PF07275">
    <property type="entry name" value="ArdA"/>
    <property type="match status" value="1"/>
</dbReference>
<dbReference type="Proteomes" id="UP000886632">
    <property type="component" value="Unassembled WGS sequence"/>
</dbReference>
<comment type="caution">
    <text evidence="2">The sequence shown here is derived from an EMBL/GenBank/DDBJ whole genome shotgun (WGS) entry which is preliminary data.</text>
</comment>
<protein>
    <submittedName>
        <fullName evidence="2">Antirestriction protein ArdA</fullName>
    </submittedName>
</protein>
<proteinExistence type="predicted"/>
<dbReference type="InterPro" id="IPR009899">
    <property type="entry name" value="ArdA"/>
</dbReference>
<dbReference type="EMBL" id="JADKGK010000004">
    <property type="protein sequence ID" value="MBL0002500.1"/>
    <property type="molecule type" value="Genomic_DNA"/>
</dbReference>
<reference evidence="2" key="1">
    <citation type="submission" date="2020-10" db="EMBL/GenBank/DDBJ databases">
        <title>Connecting structure to function with the recovery of over 1000 high-quality activated sludge metagenome-assembled genomes encoding full-length rRNA genes using long-read sequencing.</title>
        <authorList>
            <person name="Singleton C.M."/>
            <person name="Petriglieri F."/>
            <person name="Kristensen J.M."/>
            <person name="Kirkegaard R.H."/>
            <person name="Michaelsen T.Y."/>
            <person name="Andersen M.H."/>
            <person name="Karst S.M."/>
            <person name="Dueholm M.S."/>
            <person name="Nielsen P.H."/>
            <person name="Albertsen M."/>
        </authorList>
    </citation>
    <scope>NUCLEOTIDE SEQUENCE</scope>
    <source>
        <strain evidence="2">Ribe_18-Q3-R11-54_MAXAC.001</strain>
    </source>
</reference>
<sequence>MTHEQQPGQRNPGEYPRPAPLSESGPAAETTPRAESGQANSPERREEPLQPRIWVGSLLDYNSGILHGEWIDAAQDDQALGTEVQRVLAASPTTAETGDPAEEYGIFDYDDFGVYRVQEYDRLEDVARVALGVAEHGPAFAAWADLHDGHLDMLAGFTDAYMGEYDSPEAWAETVMDDLGIQERLEHELHGDMARYVRIDTGAWVQDAWLSGDIAIIHKPGGGVWIFDGR</sequence>
<organism evidence="2 3">
    <name type="scientific">Candidatus Phosphoribacter hodrii</name>
    <dbReference type="NCBI Taxonomy" id="2953743"/>
    <lineage>
        <taxon>Bacteria</taxon>
        <taxon>Bacillati</taxon>
        <taxon>Actinomycetota</taxon>
        <taxon>Actinomycetes</taxon>
        <taxon>Micrococcales</taxon>
        <taxon>Dermatophilaceae</taxon>
        <taxon>Candidatus Phosphoribacter</taxon>
    </lineage>
</organism>
<evidence type="ECO:0000313" key="3">
    <source>
        <dbReference type="Proteomes" id="UP000886632"/>
    </source>
</evidence>
<dbReference type="Gene3D" id="3.10.20.480">
    <property type="entry name" value="Antirestriction protein ArdA, domain 1"/>
    <property type="match status" value="1"/>
</dbReference>
<feature type="region of interest" description="Disordered" evidence="1">
    <location>
        <begin position="1"/>
        <end position="49"/>
    </location>
</feature>
<gene>
    <name evidence="2" type="ORF">IPP00_00325</name>
</gene>